<dbReference type="GeneID" id="20328744"/>
<organism evidence="1 2">
    <name type="scientific">Opisthorchis viverrini</name>
    <name type="common">Southeast Asian liver fluke</name>
    <dbReference type="NCBI Taxonomy" id="6198"/>
    <lineage>
        <taxon>Eukaryota</taxon>
        <taxon>Metazoa</taxon>
        <taxon>Spiralia</taxon>
        <taxon>Lophotrochozoa</taxon>
        <taxon>Platyhelminthes</taxon>
        <taxon>Trematoda</taxon>
        <taxon>Digenea</taxon>
        <taxon>Opisthorchiida</taxon>
        <taxon>Opisthorchiata</taxon>
        <taxon>Opisthorchiidae</taxon>
        <taxon>Opisthorchis</taxon>
    </lineage>
</organism>
<evidence type="ECO:0000313" key="1">
    <source>
        <dbReference type="EMBL" id="KER23733.1"/>
    </source>
</evidence>
<name>A0A074Z9F1_OPIVI</name>
<dbReference type="RefSeq" id="XP_009172534.1">
    <property type="nucleotide sequence ID" value="XM_009174270.1"/>
</dbReference>
<protein>
    <submittedName>
        <fullName evidence="1">Uncharacterized protein</fullName>
    </submittedName>
</protein>
<dbReference type="AlphaFoldDB" id="A0A074Z9F1"/>
<sequence length="147" mass="17228">TIPIEQNIGFLWVKHNPDTIEQQNAILSAYFPRKCRGLVDLDWWKASELRHFLLYKIFTSQRLQMPHTVYLFSQQYSDFLIDVYKVAVPKVAASFGSNHLVYNIQLFSHLVSFVKLYGCFIRFSCFLYKSELGHLNPYTHVPKPPVV</sequence>
<dbReference type="KEGG" id="ovi:T265_14578"/>
<proteinExistence type="predicted"/>
<dbReference type="OrthoDB" id="10036512at2759"/>
<feature type="non-terminal residue" evidence="1">
    <location>
        <position position="1"/>
    </location>
</feature>
<accession>A0A074Z9F1</accession>
<evidence type="ECO:0000313" key="2">
    <source>
        <dbReference type="Proteomes" id="UP000054324"/>
    </source>
</evidence>
<reference evidence="1 2" key="1">
    <citation type="submission" date="2013-11" db="EMBL/GenBank/DDBJ databases">
        <title>Opisthorchis viverrini - life in the bile duct.</title>
        <authorList>
            <person name="Young N.D."/>
            <person name="Nagarajan N."/>
            <person name="Lin S.J."/>
            <person name="Korhonen P.K."/>
            <person name="Jex A.R."/>
            <person name="Hall R.S."/>
            <person name="Safavi-Hemami H."/>
            <person name="Kaewkong W."/>
            <person name="Bertrand D."/>
            <person name="Gao S."/>
            <person name="Seet Q."/>
            <person name="Wongkham S."/>
            <person name="Teh B.T."/>
            <person name="Wongkham C."/>
            <person name="Intapan P.M."/>
            <person name="Maleewong W."/>
            <person name="Yang X."/>
            <person name="Hu M."/>
            <person name="Wang Z."/>
            <person name="Hofmann A."/>
            <person name="Sternberg P.W."/>
            <person name="Tan P."/>
            <person name="Wang J."/>
            <person name="Gasser R.B."/>
        </authorList>
    </citation>
    <scope>NUCLEOTIDE SEQUENCE [LARGE SCALE GENOMIC DNA]</scope>
</reference>
<gene>
    <name evidence="1" type="ORF">T265_14578</name>
</gene>
<dbReference type="CTD" id="20328744"/>
<keyword evidence="2" id="KW-1185">Reference proteome</keyword>
<dbReference type="EMBL" id="KL596838">
    <property type="protein sequence ID" value="KER23733.1"/>
    <property type="molecule type" value="Genomic_DNA"/>
</dbReference>
<feature type="non-terminal residue" evidence="1">
    <location>
        <position position="147"/>
    </location>
</feature>
<dbReference type="Proteomes" id="UP000054324">
    <property type="component" value="Unassembled WGS sequence"/>
</dbReference>